<dbReference type="Pfam" id="PF01547">
    <property type="entry name" value="SBP_bac_1"/>
    <property type="match status" value="1"/>
</dbReference>
<keyword evidence="4" id="KW-1185">Reference proteome</keyword>
<reference evidence="4" key="1">
    <citation type="journal article" date="2019" name="Int. J. Syst. Evol. Microbiol.">
        <title>The Global Catalogue of Microorganisms (GCM) 10K type strain sequencing project: providing services to taxonomists for standard genome sequencing and annotation.</title>
        <authorList>
            <consortium name="The Broad Institute Genomics Platform"/>
            <consortium name="The Broad Institute Genome Sequencing Center for Infectious Disease"/>
            <person name="Wu L."/>
            <person name="Ma J."/>
        </authorList>
    </citation>
    <scope>NUCLEOTIDE SEQUENCE [LARGE SCALE GENOMIC DNA]</scope>
    <source>
        <strain evidence="4">CCUG 49571</strain>
    </source>
</reference>
<sequence length="445" mass="48817">MRKKWTLPLAAIMVFGTLAACSSNKENAPAASSPSPAAASSAGSPADGEPITLTFASWSISEEATKGALEQMAQKFTELHPNVKIEYIGIPFGDIKQQTFVMASSGNTPDMIQTFTATFPTYAASDIIVPLDDLLGQEYIDDLFPSYKEDYTYNGKLMGVPWAPSPYVLYWNKELFQQAGLPDRAPETYDEMLQFAEEISKLKTDSGEQIYGLGEATEKLPINGMIALRNIYSFNGSLFGEDGQVNVNTPEVVETLAYYQSLVKNNLSPQGAKLKDLRNLFSIGRLGMYSDGYYGRKVFQNLSGQGEAFDEKWGAALIPVNKTGDNVSIGEAHGLVISRDSKHPEMAAEFIKFLTDAEMISLYHQNSDVMSARQSISILPEFNSTDFDKTLVDQMTKIKPLPANNPGLEQAYLEIAEAVQKVAVANESPEKVAAELDAKLKQIMK</sequence>
<evidence type="ECO:0000313" key="4">
    <source>
        <dbReference type="Proteomes" id="UP001596028"/>
    </source>
</evidence>
<dbReference type="InterPro" id="IPR050490">
    <property type="entry name" value="Bact_solute-bd_prot1"/>
</dbReference>
<keyword evidence="2" id="KW-0732">Signal</keyword>
<accession>A0ABV9FGH5</accession>
<comment type="caution">
    <text evidence="3">The sequence shown here is derived from an EMBL/GenBank/DDBJ whole genome shotgun (WGS) entry which is preliminary data.</text>
</comment>
<dbReference type="Proteomes" id="UP001596028">
    <property type="component" value="Unassembled WGS sequence"/>
</dbReference>
<feature type="signal peptide" evidence="2">
    <location>
        <begin position="1"/>
        <end position="19"/>
    </location>
</feature>
<feature type="chain" id="PRO_5045220213" evidence="2">
    <location>
        <begin position="20"/>
        <end position="445"/>
    </location>
</feature>
<dbReference type="PANTHER" id="PTHR43649:SF12">
    <property type="entry name" value="DIACETYLCHITOBIOSE BINDING PROTEIN DASA"/>
    <property type="match status" value="1"/>
</dbReference>
<dbReference type="RefSeq" id="WP_378100745.1">
    <property type="nucleotide sequence ID" value="NZ_JBHSEP010000022.1"/>
</dbReference>
<name>A0ABV9FGH5_9BACL</name>
<feature type="region of interest" description="Disordered" evidence="1">
    <location>
        <begin position="25"/>
        <end position="46"/>
    </location>
</feature>
<dbReference type="CDD" id="cd13585">
    <property type="entry name" value="PBP2_TMBP_like"/>
    <property type="match status" value="1"/>
</dbReference>
<feature type="compositionally biased region" description="Low complexity" evidence="1">
    <location>
        <begin position="28"/>
        <end position="46"/>
    </location>
</feature>
<evidence type="ECO:0000313" key="3">
    <source>
        <dbReference type="EMBL" id="MFC4601083.1"/>
    </source>
</evidence>
<dbReference type="PANTHER" id="PTHR43649">
    <property type="entry name" value="ARABINOSE-BINDING PROTEIN-RELATED"/>
    <property type="match status" value="1"/>
</dbReference>
<gene>
    <name evidence="3" type="ORF">ACFO3S_22770</name>
</gene>
<dbReference type="EMBL" id="JBHSEP010000022">
    <property type="protein sequence ID" value="MFC4601083.1"/>
    <property type="molecule type" value="Genomic_DNA"/>
</dbReference>
<dbReference type="PROSITE" id="PS51257">
    <property type="entry name" value="PROKAR_LIPOPROTEIN"/>
    <property type="match status" value="1"/>
</dbReference>
<proteinExistence type="predicted"/>
<dbReference type="SUPFAM" id="SSF53850">
    <property type="entry name" value="Periplasmic binding protein-like II"/>
    <property type="match status" value="1"/>
</dbReference>
<evidence type="ECO:0000256" key="2">
    <source>
        <dbReference type="SAM" id="SignalP"/>
    </source>
</evidence>
<organism evidence="3 4">
    <name type="scientific">Cohnella hongkongensis</name>
    <dbReference type="NCBI Taxonomy" id="178337"/>
    <lineage>
        <taxon>Bacteria</taxon>
        <taxon>Bacillati</taxon>
        <taxon>Bacillota</taxon>
        <taxon>Bacilli</taxon>
        <taxon>Bacillales</taxon>
        <taxon>Paenibacillaceae</taxon>
        <taxon>Cohnella</taxon>
    </lineage>
</organism>
<dbReference type="Gene3D" id="3.40.190.10">
    <property type="entry name" value="Periplasmic binding protein-like II"/>
    <property type="match status" value="1"/>
</dbReference>
<protein>
    <submittedName>
        <fullName evidence="3">ABC transporter substrate-binding protein</fullName>
    </submittedName>
</protein>
<dbReference type="InterPro" id="IPR006059">
    <property type="entry name" value="SBP"/>
</dbReference>
<evidence type="ECO:0000256" key="1">
    <source>
        <dbReference type="SAM" id="MobiDB-lite"/>
    </source>
</evidence>